<evidence type="ECO:0000313" key="3">
    <source>
        <dbReference type="Proteomes" id="UP001556196"/>
    </source>
</evidence>
<keyword evidence="3" id="KW-1185">Reference proteome</keyword>
<organism evidence="2 3">
    <name type="scientific">Mesorhizobium marinum</name>
    <dbReference type="NCBI Taxonomy" id="3228790"/>
    <lineage>
        <taxon>Bacteria</taxon>
        <taxon>Pseudomonadati</taxon>
        <taxon>Pseudomonadota</taxon>
        <taxon>Alphaproteobacteria</taxon>
        <taxon>Hyphomicrobiales</taxon>
        <taxon>Phyllobacteriaceae</taxon>
        <taxon>Mesorhizobium</taxon>
    </lineage>
</organism>
<dbReference type="Proteomes" id="UP001556196">
    <property type="component" value="Unassembled WGS sequence"/>
</dbReference>
<protein>
    <recommendedName>
        <fullName evidence="4">Glycine zipper family protein</fullName>
    </recommendedName>
</protein>
<evidence type="ECO:0000256" key="1">
    <source>
        <dbReference type="SAM" id="MobiDB-lite"/>
    </source>
</evidence>
<proteinExistence type="predicted"/>
<dbReference type="RefSeq" id="WP_367721630.1">
    <property type="nucleotide sequence ID" value="NZ_JBFOCH010000022.1"/>
</dbReference>
<reference evidence="2 3" key="1">
    <citation type="submission" date="2024-06" db="EMBL/GenBank/DDBJ databases">
        <authorList>
            <person name="Tuo L."/>
        </authorList>
    </citation>
    <scope>NUCLEOTIDE SEQUENCE [LARGE SCALE GENOMIC DNA]</scope>
    <source>
        <strain evidence="2 3">ZMM04-5</strain>
    </source>
</reference>
<name>A0ABV3QV88_9HYPH</name>
<dbReference type="PROSITE" id="PS51257">
    <property type="entry name" value="PROKAR_LIPOPROTEIN"/>
    <property type="match status" value="1"/>
</dbReference>
<feature type="compositionally biased region" description="Polar residues" evidence="1">
    <location>
        <begin position="36"/>
        <end position="46"/>
    </location>
</feature>
<evidence type="ECO:0000313" key="2">
    <source>
        <dbReference type="EMBL" id="MEW9804582.1"/>
    </source>
</evidence>
<gene>
    <name evidence="2" type="ORF">ABUE31_01110</name>
</gene>
<comment type="caution">
    <text evidence="2">The sequence shown here is derived from an EMBL/GenBank/DDBJ whole genome shotgun (WGS) entry which is preliminary data.</text>
</comment>
<feature type="region of interest" description="Disordered" evidence="1">
    <location>
        <begin position="20"/>
        <end position="46"/>
    </location>
</feature>
<dbReference type="EMBL" id="JBFOCI010000001">
    <property type="protein sequence ID" value="MEW9804582.1"/>
    <property type="molecule type" value="Genomic_DNA"/>
</dbReference>
<evidence type="ECO:0008006" key="4">
    <source>
        <dbReference type="Google" id="ProtNLM"/>
    </source>
</evidence>
<sequence length="116" mass="11326">MRIIAVLFCGVLAACSQTGGNEVASRTKAKPAAGTESKQATSRSATARCQDAVAQARRGATNAAMLGGALSMVGGLGGFGGRGGAIAAQAVSVGGSVVQAKAEADTQGVIERECLS</sequence>
<accession>A0ABV3QV88</accession>